<keyword evidence="3 5" id="KW-0808">Transferase</keyword>
<gene>
    <name evidence="5" type="primary">fmt</name>
    <name evidence="8" type="ORF">H1W37_13910</name>
</gene>
<dbReference type="NCBIfam" id="TIGR00460">
    <property type="entry name" value="fmt"/>
    <property type="match status" value="1"/>
</dbReference>
<comment type="catalytic activity">
    <reaction evidence="5">
        <text>L-methionyl-tRNA(fMet) + (6R)-10-formyltetrahydrofolate = N-formyl-L-methionyl-tRNA(fMet) + (6S)-5,6,7,8-tetrahydrofolate + H(+)</text>
        <dbReference type="Rhea" id="RHEA:24380"/>
        <dbReference type="Rhea" id="RHEA-COMP:9952"/>
        <dbReference type="Rhea" id="RHEA-COMP:9953"/>
        <dbReference type="ChEBI" id="CHEBI:15378"/>
        <dbReference type="ChEBI" id="CHEBI:57453"/>
        <dbReference type="ChEBI" id="CHEBI:78530"/>
        <dbReference type="ChEBI" id="CHEBI:78844"/>
        <dbReference type="ChEBI" id="CHEBI:195366"/>
        <dbReference type="EC" id="2.1.2.9"/>
    </reaction>
</comment>
<dbReference type="InterPro" id="IPR005794">
    <property type="entry name" value="Fmt"/>
</dbReference>
<dbReference type="Pfam" id="PF02911">
    <property type="entry name" value="Formyl_trans_C"/>
    <property type="match status" value="1"/>
</dbReference>
<evidence type="ECO:0000259" key="7">
    <source>
        <dbReference type="Pfam" id="PF02911"/>
    </source>
</evidence>
<dbReference type="CDD" id="cd08646">
    <property type="entry name" value="FMT_core_Met-tRNA-FMT_N"/>
    <property type="match status" value="1"/>
</dbReference>
<dbReference type="AlphaFoldDB" id="A0A838XW82"/>
<name>A0A838XW82_9HYPH</name>
<comment type="function">
    <text evidence="5">Attaches a formyl group to the free amino group of methionyl-tRNA(fMet). The formyl group appears to play a dual role in the initiator identity of N-formylmethionyl-tRNA by promoting its recognition by IF2 and preventing the misappropriation of this tRNA by the elongation apparatus.</text>
</comment>
<organism evidence="8 9">
    <name type="scientific">Stappia taiwanensis</name>
    <dbReference type="NCBI Taxonomy" id="992267"/>
    <lineage>
        <taxon>Bacteria</taxon>
        <taxon>Pseudomonadati</taxon>
        <taxon>Pseudomonadota</taxon>
        <taxon>Alphaproteobacteria</taxon>
        <taxon>Hyphomicrobiales</taxon>
        <taxon>Stappiaceae</taxon>
        <taxon>Stappia</taxon>
    </lineage>
</organism>
<dbReference type="GO" id="GO:0005829">
    <property type="term" value="C:cytosol"/>
    <property type="evidence" value="ECO:0007669"/>
    <property type="project" value="TreeGrafter"/>
</dbReference>
<keyword evidence="9" id="KW-1185">Reference proteome</keyword>
<evidence type="ECO:0000256" key="3">
    <source>
        <dbReference type="ARBA" id="ARBA00022679"/>
    </source>
</evidence>
<evidence type="ECO:0000256" key="2">
    <source>
        <dbReference type="ARBA" id="ARBA00012261"/>
    </source>
</evidence>
<dbReference type="SUPFAM" id="SSF53328">
    <property type="entry name" value="Formyltransferase"/>
    <property type="match status" value="1"/>
</dbReference>
<dbReference type="InterPro" id="IPR005793">
    <property type="entry name" value="Formyl_trans_C"/>
</dbReference>
<evidence type="ECO:0000256" key="1">
    <source>
        <dbReference type="ARBA" id="ARBA00010699"/>
    </source>
</evidence>
<proteinExistence type="inferred from homology"/>
<dbReference type="EC" id="2.1.2.9" evidence="2 5"/>
<dbReference type="GO" id="GO:0004479">
    <property type="term" value="F:methionyl-tRNA formyltransferase activity"/>
    <property type="evidence" value="ECO:0007669"/>
    <property type="project" value="UniProtKB-UniRule"/>
</dbReference>
<dbReference type="FunFam" id="3.40.50.12230:FF:000001">
    <property type="entry name" value="Methionyl-tRNA formyltransferase"/>
    <property type="match status" value="1"/>
</dbReference>
<dbReference type="Proteomes" id="UP000559404">
    <property type="component" value="Unassembled WGS sequence"/>
</dbReference>
<dbReference type="InterPro" id="IPR011034">
    <property type="entry name" value="Formyl_transferase-like_C_sf"/>
</dbReference>
<sequence length="319" mass="33844">MSLRIVFMGTPDFAVPTLMEIVGQGHDVVACYTQPPRKAGRGMAERKSAVHQAAETLGIDVFTPLSLKSEEEQARFAELRPDVAVVVAYGLLLPLEILETPTHGCVNLHASLLPRWRGAAPINRAIMAGDAETGVEVMRMEEGLDTGPVYMAERIAIGDTMTAGELHDRLAALGGDLMVRALAALSRGALAPTPQAAEGVTYARKIDKGETRVDWTRPAGEVHNHIRGLSPFPGAWCEMELGGKRERVKLLRSALETGIAVPAGTLPGTVLSADAAEGVVIACGSGALRLVQLQRAGRKPMAVAEFQRGAQLAAGDLVH</sequence>
<dbReference type="EMBL" id="JACEON010000013">
    <property type="protein sequence ID" value="MBA4612756.1"/>
    <property type="molecule type" value="Genomic_DNA"/>
</dbReference>
<dbReference type="Pfam" id="PF00551">
    <property type="entry name" value="Formyl_trans_N"/>
    <property type="match status" value="1"/>
</dbReference>
<dbReference type="SUPFAM" id="SSF50486">
    <property type="entry name" value="FMT C-terminal domain-like"/>
    <property type="match status" value="1"/>
</dbReference>
<feature type="domain" description="Formyl transferase N-terminal" evidence="6">
    <location>
        <begin position="4"/>
        <end position="182"/>
    </location>
</feature>
<evidence type="ECO:0000313" key="9">
    <source>
        <dbReference type="Proteomes" id="UP000559404"/>
    </source>
</evidence>
<feature type="domain" description="Formyl transferase C-terminal" evidence="7">
    <location>
        <begin position="205"/>
        <end position="310"/>
    </location>
</feature>
<evidence type="ECO:0000256" key="4">
    <source>
        <dbReference type="ARBA" id="ARBA00022917"/>
    </source>
</evidence>
<protein>
    <recommendedName>
        <fullName evidence="2 5">Methionyl-tRNA formyltransferase</fullName>
        <ecNumber evidence="2 5">2.1.2.9</ecNumber>
    </recommendedName>
</protein>
<dbReference type="CDD" id="cd08704">
    <property type="entry name" value="Met_tRNA_FMT_C"/>
    <property type="match status" value="1"/>
</dbReference>
<comment type="caution">
    <text evidence="8">The sequence shown here is derived from an EMBL/GenBank/DDBJ whole genome shotgun (WGS) entry which is preliminary data.</text>
</comment>
<dbReference type="Gene3D" id="3.40.50.12230">
    <property type="match status" value="1"/>
</dbReference>
<accession>A0A838XW82</accession>
<dbReference type="InterPro" id="IPR002376">
    <property type="entry name" value="Formyl_transf_N"/>
</dbReference>
<dbReference type="HAMAP" id="MF_00182">
    <property type="entry name" value="Formyl_trans"/>
    <property type="match status" value="1"/>
</dbReference>
<dbReference type="RefSeq" id="WP_181760951.1">
    <property type="nucleotide sequence ID" value="NZ_BMCR01000003.1"/>
</dbReference>
<evidence type="ECO:0000256" key="5">
    <source>
        <dbReference type="HAMAP-Rule" id="MF_00182"/>
    </source>
</evidence>
<reference evidence="8 9" key="1">
    <citation type="submission" date="2020-07" db="EMBL/GenBank/DDBJ databases">
        <authorList>
            <person name="Li M."/>
        </authorList>
    </citation>
    <scope>NUCLEOTIDE SEQUENCE [LARGE SCALE GENOMIC DNA]</scope>
    <source>
        <strain evidence="8 9">DSM 23284</strain>
    </source>
</reference>
<dbReference type="InterPro" id="IPR041711">
    <property type="entry name" value="Met-tRNA-FMT_N"/>
</dbReference>
<evidence type="ECO:0000259" key="6">
    <source>
        <dbReference type="Pfam" id="PF00551"/>
    </source>
</evidence>
<dbReference type="InterPro" id="IPR036477">
    <property type="entry name" value="Formyl_transf_N_sf"/>
</dbReference>
<reference evidence="8 9" key="2">
    <citation type="submission" date="2020-08" db="EMBL/GenBank/DDBJ databases">
        <title>Stappia taiwanensis sp. nov., isolated from a coastal thermal spring.</title>
        <authorList>
            <person name="Kampfer P."/>
        </authorList>
    </citation>
    <scope>NUCLEOTIDE SEQUENCE [LARGE SCALE GENOMIC DNA]</scope>
    <source>
        <strain evidence="8 9">DSM 23284</strain>
    </source>
</reference>
<comment type="similarity">
    <text evidence="1 5">Belongs to the Fmt family.</text>
</comment>
<keyword evidence="4 5" id="KW-0648">Protein biosynthesis</keyword>
<feature type="binding site" evidence="5">
    <location>
        <begin position="111"/>
        <end position="114"/>
    </location>
    <ligand>
        <name>(6S)-5,6,7,8-tetrahydrofolate</name>
        <dbReference type="ChEBI" id="CHEBI:57453"/>
    </ligand>
</feature>
<dbReference type="PANTHER" id="PTHR11138">
    <property type="entry name" value="METHIONYL-TRNA FORMYLTRANSFERASE"/>
    <property type="match status" value="1"/>
</dbReference>
<evidence type="ECO:0000313" key="8">
    <source>
        <dbReference type="EMBL" id="MBA4612756.1"/>
    </source>
</evidence>
<dbReference type="PANTHER" id="PTHR11138:SF5">
    <property type="entry name" value="METHIONYL-TRNA FORMYLTRANSFERASE, MITOCHONDRIAL"/>
    <property type="match status" value="1"/>
</dbReference>
<dbReference type="InterPro" id="IPR044135">
    <property type="entry name" value="Met-tRNA-FMT_C"/>
</dbReference>